<evidence type="ECO:0008006" key="6">
    <source>
        <dbReference type="Google" id="ProtNLM"/>
    </source>
</evidence>
<dbReference type="PANTHER" id="PTHR30015:SF6">
    <property type="entry name" value="SLL1429 PROTEIN"/>
    <property type="match status" value="1"/>
</dbReference>
<accession>A0A1V0UR05</accession>
<dbReference type="PANTHER" id="PTHR30015">
    <property type="entry name" value="MRR RESTRICTION SYSTEM PROTEIN"/>
    <property type="match status" value="1"/>
</dbReference>
<dbReference type="InterPro" id="IPR007560">
    <property type="entry name" value="Restrct_endonuc_IV_Mrr"/>
</dbReference>
<dbReference type="InterPro" id="IPR011335">
    <property type="entry name" value="Restrct_endonuc-II-like"/>
</dbReference>
<dbReference type="GO" id="GO:0005694">
    <property type="term" value="C:chromosome"/>
    <property type="evidence" value="ECO:0007669"/>
    <property type="project" value="InterPro"/>
</dbReference>
<dbReference type="InterPro" id="IPR011856">
    <property type="entry name" value="tRNA_endonuc-like_dom_sf"/>
</dbReference>
<organism evidence="4 5">
    <name type="scientific">Paenibacillus larvae subsp. pulvifaciens</name>
    <dbReference type="NCBI Taxonomy" id="1477"/>
    <lineage>
        <taxon>Bacteria</taxon>
        <taxon>Bacillati</taxon>
        <taxon>Bacillota</taxon>
        <taxon>Bacilli</taxon>
        <taxon>Bacillales</taxon>
        <taxon>Paenibacillaceae</taxon>
        <taxon>Paenibacillus</taxon>
    </lineage>
</organism>
<dbReference type="InterPro" id="IPR052906">
    <property type="entry name" value="Type_IV_Methyl-Rstrct_Enzyme"/>
</dbReference>
<dbReference type="AlphaFoldDB" id="A0A1V0UR05"/>
<dbReference type="RefSeq" id="WP_083039326.1">
    <property type="nucleotide sequence ID" value="NZ_CP020557.1"/>
</dbReference>
<reference evidence="4 5" key="1">
    <citation type="submission" date="2017-03" db="EMBL/GenBank/DDBJ databases">
        <title>Paenibacillus larvae genome sequencing.</title>
        <authorList>
            <person name="Dingman D.W."/>
        </authorList>
    </citation>
    <scope>NUCLEOTIDE SEQUENCE [LARGE SCALE GENOMIC DNA]</scope>
    <source>
        <strain evidence="4 5">SAG 10367</strain>
    </source>
</reference>
<dbReference type="GO" id="GO:0003677">
    <property type="term" value="F:DNA binding"/>
    <property type="evidence" value="ECO:0007669"/>
    <property type="project" value="InterPro"/>
</dbReference>
<dbReference type="GO" id="GO:0003916">
    <property type="term" value="F:DNA topoisomerase activity"/>
    <property type="evidence" value="ECO:0007669"/>
    <property type="project" value="InterPro"/>
</dbReference>
<keyword evidence="1" id="KW-0812">Transmembrane</keyword>
<evidence type="ECO:0000313" key="4">
    <source>
        <dbReference type="EMBL" id="ARF67614.1"/>
    </source>
</evidence>
<dbReference type="Pfam" id="PF01396">
    <property type="entry name" value="Zn_ribbon_Top1"/>
    <property type="match status" value="1"/>
</dbReference>
<name>A0A1V0UR05_9BACL</name>
<evidence type="ECO:0000313" key="5">
    <source>
        <dbReference type="Proteomes" id="UP000192727"/>
    </source>
</evidence>
<dbReference type="Pfam" id="PF04471">
    <property type="entry name" value="Mrr_cat"/>
    <property type="match status" value="1"/>
</dbReference>
<dbReference type="GO" id="GO:0006265">
    <property type="term" value="P:DNA topological change"/>
    <property type="evidence" value="ECO:0007669"/>
    <property type="project" value="InterPro"/>
</dbReference>
<keyword evidence="1" id="KW-0472">Membrane</keyword>
<dbReference type="Gene3D" id="3.30.65.10">
    <property type="entry name" value="Bacterial Topoisomerase I, domain 1"/>
    <property type="match status" value="1"/>
</dbReference>
<proteinExistence type="predicted"/>
<dbReference type="SUPFAM" id="SSF52980">
    <property type="entry name" value="Restriction endonuclease-like"/>
    <property type="match status" value="1"/>
</dbReference>
<evidence type="ECO:0000256" key="1">
    <source>
        <dbReference type="SAM" id="Phobius"/>
    </source>
</evidence>
<dbReference type="GO" id="GO:0015666">
    <property type="term" value="F:restriction endodeoxyribonuclease activity"/>
    <property type="evidence" value="ECO:0007669"/>
    <property type="project" value="TreeGrafter"/>
</dbReference>
<feature type="transmembrane region" description="Helical" evidence="1">
    <location>
        <begin position="14"/>
        <end position="34"/>
    </location>
</feature>
<dbReference type="EMBL" id="CP020557">
    <property type="protein sequence ID" value="ARF67614.1"/>
    <property type="molecule type" value="Genomic_DNA"/>
</dbReference>
<keyword evidence="1" id="KW-1133">Transmembrane helix</keyword>
<gene>
    <name evidence="4" type="ORF">B7C51_06890</name>
</gene>
<dbReference type="Gene3D" id="3.40.1350.10">
    <property type="match status" value="1"/>
</dbReference>
<feature type="transmembrane region" description="Helical" evidence="1">
    <location>
        <begin position="40"/>
        <end position="57"/>
    </location>
</feature>
<dbReference type="GO" id="GO:0009307">
    <property type="term" value="P:DNA restriction-modification system"/>
    <property type="evidence" value="ECO:0007669"/>
    <property type="project" value="InterPro"/>
</dbReference>
<feature type="domain" description="DNA topoisomerase type IA zn finger" evidence="2">
    <location>
        <begin position="207"/>
        <end position="239"/>
    </location>
</feature>
<sequence>MARRKSKAKQKEEFISTIFKLVVFVGFFGTYYFTKSQNKSIIITVILIAIVITIMLIRKLNYIQRLKKSGICDIDQMDGRQFEYYLGYLFKSQGYAVKVTRAAGDYGADLVLGKAGKKIVVQAKRYRKNIGLEAVQQVYSSKNYYGASEAWVLSNRDYTEAARKLAKSNGVQLIGRNELIDMILKMNSESVPKPKQVIQENPTPRLTCNHCGRPMVIRKGPRGEFYGCTGFPKCRNTKAVSS</sequence>
<feature type="domain" description="Restriction endonuclease type IV Mrr" evidence="3">
    <location>
        <begin position="74"/>
        <end position="183"/>
    </location>
</feature>
<dbReference type="SUPFAM" id="SSF57783">
    <property type="entry name" value="Zinc beta-ribbon"/>
    <property type="match status" value="1"/>
</dbReference>
<evidence type="ECO:0000259" key="3">
    <source>
        <dbReference type="Pfam" id="PF04471"/>
    </source>
</evidence>
<evidence type="ECO:0000259" key="2">
    <source>
        <dbReference type="Pfam" id="PF01396"/>
    </source>
</evidence>
<dbReference type="Proteomes" id="UP000192727">
    <property type="component" value="Chromosome"/>
</dbReference>
<protein>
    <recommendedName>
        <fullName evidence="6">Restriction endonuclease</fullName>
    </recommendedName>
</protein>
<dbReference type="InterPro" id="IPR013498">
    <property type="entry name" value="Topo_IA_Znf"/>
</dbReference>